<gene>
    <name evidence="2" type="ORF">SDC9_209104</name>
</gene>
<dbReference type="AlphaFoldDB" id="A0A645JCF2"/>
<dbReference type="EMBL" id="VSSQ01137886">
    <property type="protein sequence ID" value="MPN61368.1"/>
    <property type="molecule type" value="Genomic_DNA"/>
</dbReference>
<accession>A0A645JCF2</accession>
<protein>
    <submittedName>
        <fullName evidence="2">Uncharacterized protein</fullName>
    </submittedName>
</protein>
<name>A0A645JCF2_9ZZZZ</name>
<proteinExistence type="predicted"/>
<keyword evidence="1" id="KW-1133">Transmembrane helix</keyword>
<evidence type="ECO:0000256" key="1">
    <source>
        <dbReference type="SAM" id="Phobius"/>
    </source>
</evidence>
<reference evidence="2" key="1">
    <citation type="submission" date="2019-08" db="EMBL/GenBank/DDBJ databases">
        <authorList>
            <person name="Kucharzyk K."/>
            <person name="Murdoch R.W."/>
            <person name="Higgins S."/>
            <person name="Loffler F."/>
        </authorList>
    </citation>
    <scope>NUCLEOTIDE SEQUENCE</scope>
</reference>
<keyword evidence="1" id="KW-0812">Transmembrane</keyword>
<keyword evidence="1" id="KW-0472">Membrane</keyword>
<organism evidence="2">
    <name type="scientific">bioreactor metagenome</name>
    <dbReference type="NCBI Taxonomy" id="1076179"/>
    <lineage>
        <taxon>unclassified sequences</taxon>
        <taxon>metagenomes</taxon>
        <taxon>ecological metagenomes</taxon>
    </lineage>
</organism>
<dbReference type="AntiFam" id="ANF00148">
    <property type="entry name" value="Shadow ORF (opposite flhA)"/>
</dbReference>
<comment type="caution">
    <text evidence="2">The sequence shown here is derived from an EMBL/GenBank/DDBJ whole genome shotgun (WGS) entry which is preliminary data.</text>
</comment>
<feature type="transmembrane region" description="Helical" evidence="1">
    <location>
        <begin position="84"/>
        <end position="108"/>
    </location>
</feature>
<sequence>MIEHNLAMSDFKAPDFDRISVGVELDVVPKANDGYDNPKLHGALPPDHDDAVQKVASLRRVHERYNAVAELHLNQINLQKRCHAFGLALFLSHLFCGILYLYLFFLLARMEHRAADKRQRHCQRKQR</sequence>
<evidence type="ECO:0000313" key="2">
    <source>
        <dbReference type="EMBL" id="MPN61368.1"/>
    </source>
</evidence>